<dbReference type="Proteomes" id="UP000009138">
    <property type="component" value="Unassembled WGS sequence"/>
</dbReference>
<accession>I1BS38</accession>
<gene>
    <name evidence="2" type="ORF">RO3G_03723</name>
</gene>
<protein>
    <submittedName>
        <fullName evidence="2">Uncharacterized protein</fullName>
    </submittedName>
</protein>
<dbReference type="InParanoid" id="I1BS38"/>
<feature type="compositionally biased region" description="Low complexity" evidence="1">
    <location>
        <begin position="43"/>
        <end position="55"/>
    </location>
</feature>
<dbReference type="eggNOG" id="ENOG502RKY3">
    <property type="taxonomic scope" value="Eukaryota"/>
</dbReference>
<dbReference type="AlphaFoldDB" id="I1BS38"/>
<feature type="compositionally biased region" description="Basic and acidic residues" evidence="1">
    <location>
        <begin position="33"/>
        <end position="42"/>
    </location>
</feature>
<reference evidence="2 3" key="1">
    <citation type="journal article" date="2009" name="PLoS Genet.">
        <title>Genomic analysis of the basal lineage fungus Rhizopus oryzae reveals a whole-genome duplication.</title>
        <authorList>
            <person name="Ma L.-J."/>
            <person name="Ibrahim A.S."/>
            <person name="Skory C."/>
            <person name="Grabherr M.G."/>
            <person name="Burger G."/>
            <person name="Butler M."/>
            <person name="Elias M."/>
            <person name="Idnurm A."/>
            <person name="Lang B.F."/>
            <person name="Sone T."/>
            <person name="Abe A."/>
            <person name="Calvo S.E."/>
            <person name="Corrochano L.M."/>
            <person name="Engels R."/>
            <person name="Fu J."/>
            <person name="Hansberg W."/>
            <person name="Kim J.-M."/>
            <person name="Kodira C.D."/>
            <person name="Koehrsen M.J."/>
            <person name="Liu B."/>
            <person name="Miranda-Saavedra D."/>
            <person name="O'Leary S."/>
            <person name="Ortiz-Castellanos L."/>
            <person name="Poulter R."/>
            <person name="Rodriguez-Romero J."/>
            <person name="Ruiz-Herrera J."/>
            <person name="Shen Y.-Q."/>
            <person name="Zeng Q."/>
            <person name="Galagan J."/>
            <person name="Birren B.W."/>
            <person name="Cuomo C.A."/>
            <person name="Wickes B.L."/>
        </authorList>
    </citation>
    <scope>NUCLEOTIDE SEQUENCE [LARGE SCALE GENOMIC DNA]</scope>
    <source>
        <strain evidence="3">RA 99-880 / ATCC MYA-4621 / FGSC 9543 / NRRL 43880</strain>
    </source>
</reference>
<dbReference type="RefSeq" id="XP_067514414.1">
    <property type="nucleotide sequence ID" value="XM_067658313.1"/>
</dbReference>
<evidence type="ECO:0000313" key="2">
    <source>
        <dbReference type="EMBL" id="EIE79018.1"/>
    </source>
</evidence>
<feature type="compositionally biased region" description="Low complexity" evidence="1">
    <location>
        <begin position="1"/>
        <end position="13"/>
    </location>
</feature>
<dbReference type="EMBL" id="CH476733">
    <property type="protein sequence ID" value="EIE79018.1"/>
    <property type="molecule type" value="Genomic_DNA"/>
</dbReference>
<organism evidence="2 3">
    <name type="scientific">Rhizopus delemar (strain RA 99-880 / ATCC MYA-4621 / FGSC 9543 / NRRL 43880)</name>
    <name type="common">Mucormycosis agent</name>
    <name type="synonym">Rhizopus arrhizus var. delemar</name>
    <dbReference type="NCBI Taxonomy" id="246409"/>
    <lineage>
        <taxon>Eukaryota</taxon>
        <taxon>Fungi</taxon>
        <taxon>Fungi incertae sedis</taxon>
        <taxon>Mucoromycota</taxon>
        <taxon>Mucoromycotina</taxon>
        <taxon>Mucoromycetes</taxon>
        <taxon>Mucorales</taxon>
        <taxon>Mucorineae</taxon>
        <taxon>Rhizopodaceae</taxon>
        <taxon>Rhizopus</taxon>
    </lineage>
</organism>
<dbReference type="OMA" id="VFLMECK"/>
<keyword evidence="3" id="KW-1185">Reference proteome</keyword>
<feature type="region of interest" description="Disordered" evidence="1">
    <location>
        <begin position="1"/>
        <end position="56"/>
    </location>
</feature>
<proteinExistence type="predicted"/>
<sequence length="439" mass="49398">MSRVSLSLQSSWSTTELKSGGRTHVSDGDESNEEKLSEKESSSESSYNPSSKSSSTEIVTSRKPIYSYLTGAGIEEYTRPTKPSQWMIGEVDLTEKFLEYRALIVDNARKMKTLSQVDQLALNFICLISNNSKSGNLMDGDVWDIMVEQCRDEFPLQPLNRSHSAWCHNVNEIARTNVKEAKRIVQDAKISDDLAVAYRDVYHDILRAYSSNYSVDGVNEDTYVHDALQPLLKAYFPNDDVICREGANGTIKASSSRKQKFDPNSHGRKGDCSVKTNDGCLSQLVLLVEVKPPRNATSNDLVKLGKCLKDVVDKLDEDGVRDGLVCGLLAEGYRCRAFAMDLKFHGLYRMIHLGTFYVPQDSNNLDVLCGAFQVMNLLMAIVIRNAKYIKKQIRKRAPPSTMALPSFESPIRINEEQKRFLLNISNPRVKRAARKLNFE</sequence>
<dbReference type="OrthoDB" id="2250719at2759"/>
<evidence type="ECO:0000313" key="3">
    <source>
        <dbReference type="Proteomes" id="UP000009138"/>
    </source>
</evidence>
<dbReference type="GeneID" id="93610694"/>
<dbReference type="VEuPathDB" id="FungiDB:RO3G_03723"/>
<name>I1BS38_RHIO9</name>
<evidence type="ECO:0000256" key="1">
    <source>
        <dbReference type="SAM" id="MobiDB-lite"/>
    </source>
</evidence>